<organism evidence="2 4">
    <name type="scientific">Stenotrophomonas rhizophila</name>
    <dbReference type="NCBI Taxonomy" id="216778"/>
    <lineage>
        <taxon>Bacteria</taxon>
        <taxon>Pseudomonadati</taxon>
        <taxon>Pseudomonadota</taxon>
        <taxon>Gammaproteobacteria</taxon>
        <taxon>Lysobacterales</taxon>
        <taxon>Lysobacteraceae</taxon>
        <taxon>Stenotrophomonas</taxon>
    </lineage>
</organism>
<dbReference type="Proteomes" id="UP001320691">
    <property type="component" value="Unassembled WGS sequence"/>
</dbReference>
<dbReference type="Proteomes" id="UP000449004">
    <property type="component" value="Unassembled WGS sequence"/>
</dbReference>
<dbReference type="RefSeq" id="WP_152153206.1">
    <property type="nucleotide sequence ID" value="NZ_JANUEK010000005.1"/>
</dbReference>
<comment type="caution">
    <text evidence="2">The sequence shown here is derived from an EMBL/GenBank/DDBJ whole genome shotgun (WGS) entry which is preliminary data.</text>
</comment>
<accession>A0A7V7YF32</accession>
<protein>
    <recommendedName>
        <fullName evidence="5">Transmembrane protein</fullName>
    </recommendedName>
</protein>
<dbReference type="EMBL" id="JANUEK010000005">
    <property type="protein sequence ID" value="MCS4280122.1"/>
    <property type="molecule type" value="Genomic_DNA"/>
</dbReference>
<sequence>MTGHIEPSCKAAARRFTGRKRFKGDDEYQRDYMRRLDRISLNVLQNLLHFAPLITAAMTCVTALIWVVYLNFFLRSYRRQQRPSILITSGAGKDLDAHCFVTNLGLEPVYLLDVVIDLIEPTGKVVRAIIPERTERWSQAIPGDDDDVRRATNVGALSSGGERDLGRFRTLIERASMENPDIAAENAFTSLEVTVVTVTASQAELCGASRCYRIEQRAGGNARLRARTIKARQLQGYFARRSLTRLLTDQLKSLDTA</sequence>
<feature type="transmembrane region" description="Helical" evidence="1">
    <location>
        <begin position="50"/>
        <end position="74"/>
    </location>
</feature>
<keyword evidence="1" id="KW-0472">Membrane</keyword>
<evidence type="ECO:0000256" key="1">
    <source>
        <dbReference type="SAM" id="Phobius"/>
    </source>
</evidence>
<reference evidence="3" key="2">
    <citation type="submission" date="2022-08" db="EMBL/GenBank/DDBJ databases">
        <title>Genomic analyses of the natural microbiome of Caenorhabditis elegans.</title>
        <authorList>
            <person name="Samuel B."/>
        </authorList>
    </citation>
    <scope>NUCLEOTIDE SEQUENCE</scope>
    <source>
        <strain evidence="3">BIGb0277</strain>
    </source>
</reference>
<evidence type="ECO:0000313" key="3">
    <source>
        <dbReference type="EMBL" id="MCS4280122.1"/>
    </source>
</evidence>
<dbReference type="AlphaFoldDB" id="A0A7V7YF32"/>
<dbReference type="EMBL" id="WELC01000015">
    <property type="protein sequence ID" value="KAB7629788.1"/>
    <property type="molecule type" value="Genomic_DNA"/>
</dbReference>
<evidence type="ECO:0000313" key="4">
    <source>
        <dbReference type="Proteomes" id="UP000449004"/>
    </source>
</evidence>
<evidence type="ECO:0008006" key="5">
    <source>
        <dbReference type="Google" id="ProtNLM"/>
    </source>
</evidence>
<proteinExistence type="predicted"/>
<keyword evidence="1" id="KW-1133">Transmembrane helix</keyword>
<evidence type="ECO:0000313" key="2">
    <source>
        <dbReference type="EMBL" id="KAB7629788.1"/>
    </source>
</evidence>
<name>A0A7V7YF32_9GAMM</name>
<gene>
    <name evidence="2" type="ORF">F9K92_12435</name>
    <name evidence="3" type="ORF">M2412_002115</name>
</gene>
<reference evidence="2 4" key="1">
    <citation type="submission" date="2019-10" db="EMBL/GenBank/DDBJ databases">
        <title>Halotolerant bacteria associated to Saharan-endemic halophytes Stipa tenacissima L. and Atriplex halimus L mitigate salt stress and promote growth of tomato plants.</title>
        <authorList>
            <person name="Dif G."/>
        </authorList>
    </citation>
    <scope>NUCLEOTIDE SEQUENCE [LARGE SCALE GENOMIC DNA]</scope>
    <source>
        <strain evidence="2 4">IS26</strain>
    </source>
</reference>
<keyword evidence="1" id="KW-0812">Transmembrane</keyword>